<dbReference type="RefSeq" id="WP_016182800.1">
    <property type="nucleotide sequence ID" value="NZ_JXKI01000006.1"/>
</dbReference>
<dbReference type="Proteomes" id="UP000014113">
    <property type="component" value="Unassembled WGS sequence"/>
</dbReference>
<comment type="caution">
    <text evidence="1">The sequence shown here is derived from an EMBL/GenBank/DDBJ whole genome shotgun (WGS) entry which is preliminary data.</text>
</comment>
<accession>S1NP83</accession>
<sequence length="139" mass="16848">MKQILQQQLAKRINEELSDESLLEWREHQGYVHYYPITEDVHLELRVDDSNMLEHTSSQEIWSLHVYHYNQEYDCQSLGILCYGENWHDYFDICDEVVALLNCIDNEHQLKKFMAQCDMTDSFEEWKQQIETDKEVERI</sequence>
<reference evidence="1 2" key="1">
    <citation type="submission" date="2013-03" db="EMBL/GenBank/DDBJ databases">
        <title>The Genome Sequence of Enterococcus columbae ATCC_51263 (PacBio/Illumina hybrid assembly).</title>
        <authorList>
            <consortium name="The Broad Institute Genomics Platform"/>
            <consortium name="The Broad Institute Genome Sequencing Center for Infectious Disease"/>
            <person name="Earl A."/>
            <person name="Russ C."/>
            <person name="Gilmore M."/>
            <person name="Surin D."/>
            <person name="Walker B."/>
            <person name="Young S."/>
            <person name="Zeng Q."/>
            <person name="Gargeya S."/>
            <person name="Fitzgerald M."/>
            <person name="Haas B."/>
            <person name="Abouelleil A."/>
            <person name="Allen A.W."/>
            <person name="Alvarado L."/>
            <person name="Arachchi H.M."/>
            <person name="Berlin A.M."/>
            <person name="Chapman S.B."/>
            <person name="Gainer-Dewar J."/>
            <person name="Goldberg J."/>
            <person name="Griggs A."/>
            <person name="Gujja S."/>
            <person name="Hansen M."/>
            <person name="Howarth C."/>
            <person name="Imamovic A."/>
            <person name="Ireland A."/>
            <person name="Larimer J."/>
            <person name="McCowan C."/>
            <person name="Murphy C."/>
            <person name="Pearson M."/>
            <person name="Poon T.W."/>
            <person name="Priest M."/>
            <person name="Roberts A."/>
            <person name="Saif S."/>
            <person name="Shea T."/>
            <person name="Sisk P."/>
            <person name="Sykes S."/>
            <person name="Wortman J."/>
            <person name="Nusbaum C."/>
            <person name="Birren B."/>
        </authorList>
    </citation>
    <scope>NUCLEOTIDE SEQUENCE [LARGE SCALE GENOMIC DNA]</scope>
    <source>
        <strain evidence="1 2">ATCC 51263</strain>
    </source>
</reference>
<keyword evidence="2" id="KW-1185">Reference proteome</keyword>
<name>S1NP83_9ENTE</name>
<dbReference type="STRING" id="1121865.OMW_00637"/>
<evidence type="ECO:0000313" key="2">
    <source>
        <dbReference type="Proteomes" id="UP000014113"/>
    </source>
</evidence>
<dbReference type="OrthoDB" id="9803716at2"/>
<dbReference type="EMBL" id="ASWJ01000003">
    <property type="protein sequence ID" value="EOW87523.1"/>
    <property type="molecule type" value="Genomic_DNA"/>
</dbReference>
<proteinExistence type="predicted"/>
<organism evidence="1 2">
    <name type="scientific">Enterococcus columbae DSM 7374 = ATCC 51263</name>
    <dbReference type="NCBI Taxonomy" id="1121865"/>
    <lineage>
        <taxon>Bacteria</taxon>
        <taxon>Bacillati</taxon>
        <taxon>Bacillota</taxon>
        <taxon>Bacilli</taxon>
        <taxon>Lactobacillales</taxon>
        <taxon>Enterococcaceae</taxon>
        <taxon>Enterococcus</taxon>
    </lineage>
</organism>
<protein>
    <submittedName>
        <fullName evidence="1">Uncharacterized protein</fullName>
    </submittedName>
</protein>
<gene>
    <name evidence="1" type="ORF">I568_00567</name>
</gene>
<evidence type="ECO:0000313" key="1">
    <source>
        <dbReference type="EMBL" id="EOW87523.1"/>
    </source>
</evidence>
<dbReference type="PATRIC" id="fig|1121865.3.peg.627"/>
<dbReference type="AlphaFoldDB" id="S1NP83"/>